<evidence type="ECO:0000256" key="4">
    <source>
        <dbReference type="ARBA" id="ARBA00004555"/>
    </source>
</evidence>
<name>L5M9Y2_MYODS</name>
<gene>
    <name evidence="20" type="ORF">MDA_GLEAN10022093</name>
</gene>
<evidence type="ECO:0000256" key="14">
    <source>
        <dbReference type="ARBA" id="ARBA00073539"/>
    </source>
</evidence>
<evidence type="ECO:0000256" key="9">
    <source>
        <dbReference type="ARBA" id="ARBA00022824"/>
    </source>
</evidence>
<evidence type="ECO:0000259" key="19">
    <source>
        <dbReference type="PROSITE" id="PS51720"/>
    </source>
</evidence>
<dbReference type="FunFam" id="3.30.160.60:FF:000417">
    <property type="entry name" value="Zinc finger protein"/>
    <property type="match status" value="1"/>
</dbReference>
<dbReference type="GO" id="GO:0005829">
    <property type="term" value="C:cytosol"/>
    <property type="evidence" value="ECO:0007669"/>
    <property type="project" value="UniProtKB-SubCell"/>
</dbReference>
<evidence type="ECO:0000256" key="10">
    <source>
        <dbReference type="ARBA" id="ARBA00023034"/>
    </source>
</evidence>
<keyword evidence="6" id="KW-0963">Cytoplasm</keyword>
<organism evidence="20 21">
    <name type="scientific">Myotis davidii</name>
    <name type="common">David's myotis</name>
    <dbReference type="NCBI Taxonomy" id="225400"/>
    <lineage>
        <taxon>Eukaryota</taxon>
        <taxon>Metazoa</taxon>
        <taxon>Chordata</taxon>
        <taxon>Craniata</taxon>
        <taxon>Vertebrata</taxon>
        <taxon>Euteleostomi</taxon>
        <taxon>Mammalia</taxon>
        <taxon>Eutheria</taxon>
        <taxon>Laurasiatheria</taxon>
        <taxon>Chiroptera</taxon>
        <taxon>Yangochiroptera</taxon>
        <taxon>Vespertilionidae</taxon>
        <taxon>Myotis</taxon>
    </lineage>
</organism>
<comment type="similarity">
    <text evidence="5">Belongs to the TRAFAC class TrmE-Era-EngA-EngB-Septin-like GTPase superfamily. AIG1/Toc34/Toc159-like paraseptin GTPase family. IAN subfamily.</text>
</comment>
<dbReference type="PANTHER" id="PTHR10903:SF73">
    <property type="entry name" value="GTPASE IMAP FAMILY MEMBER 8"/>
    <property type="match status" value="1"/>
</dbReference>
<evidence type="ECO:0000256" key="5">
    <source>
        <dbReference type="ARBA" id="ARBA00008535"/>
    </source>
</evidence>
<evidence type="ECO:0000256" key="3">
    <source>
        <dbReference type="ARBA" id="ARBA00004514"/>
    </source>
</evidence>
<reference evidence="21" key="1">
    <citation type="journal article" date="2013" name="Science">
        <title>Comparative analysis of bat genomes provides insight into the evolution of flight and immunity.</title>
        <authorList>
            <person name="Zhang G."/>
            <person name="Cowled C."/>
            <person name="Shi Z."/>
            <person name="Huang Z."/>
            <person name="Bishop-Lilly K.A."/>
            <person name="Fang X."/>
            <person name="Wynne J.W."/>
            <person name="Xiong Z."/>
            <person name="Baker M.L."/>
            <person name="Zhao W."/>
            <person name="Tachedjian M."/>
            <person name="Zhu Y."/>
            <person name="Zhou P."/>
            <person name="Jiang X."/>
            <person name="Ng J."/>
            <person name="Yang L."/>
            <person name="Wu L."/>
            <person name="Xiao J."/>
            <person name="Feng Y."/>
            <person name="Chen Y."/>
            <person name="Sun X."/>
            <person name="Zhang Y."/>
            <person name="Marsh G.A."/>
            <person name="Crameri G."/>
            <person name="Broder C.C."/>
            <person name="Frey K.G."/>
            <person name="Wang L.F."/>
            <person name="Wang J."/>
        </authorList>
    </citation>
    <scope>NUCLEOTIDE SEQUENCE [LARGE SCALE GENOMIC DNA]</scope>
</reference>
<keyword evidence="8" id="KW-0547">Nucleotide-binding</keyword>
<dbReference type="InterPro" id="IPR013087">
    <property type="entry name" value="Znf_C2H2_type"/>
</dbReference>
<dbReference type="GO" id="GO:0008270">
    <property type="term" value="F:zinc ion binding"/>
    <property type="evidence" value="ECO:0007669"/>
    <property type="project" value="UniProtKB-KW"/>
</dbReference>
<evidence type="ECO:0000256" key="2">
    <source>
        <dbReference type="ARBA" id="ARBA00004240"/>
    </source>
</evidence>
<dbReference type="GO" id="GO:0005739">
    <property type="term" value="C:mitochondrion"/>
    <property type="evidence" value="ECO:0007669"/>
    <property type="project" value="UniProtKB-SubCell"/>
</dbReference>
<feature type="domain" description="AIG1-type G" evidence="19">
    <location>
        <begin position="386"/>
        <end position="575"/>
    </location>
</feature>
<evidence type="ECO:0000256" key="13">
    <source>
        <dbReference type="ARBA" id="ARBA00056809"/>
    </source>
</evidence>
<dbReference type="InterPro" id="IPR045058">
    <property type="entry name" value="GIMA/IAN/Toc"/>
</dbReference>
<dbReference type="eggNOG" id="ENOG502RB0C">
    <property type="taxonomic scope" value="Eukaryota"/>
</dbReference>
<feature type="domain" description="C2H2-type" evidence="18">
    <location>
        <begin position="76"/>
        <end position="103"/>
    </location>
</feature>
<dbReference type="Pfam" id="PF00096">
    <property type="entry name" value="zf-C2H2"/>
    <property type="match status" value="2"/>
</dbReference>
<keyword evidence="10" id="KW-0333">Golgi apparatus</keyword>
<evidence type="ECO:0000256" key="11">
    <source>
        <dbReference type="ARBA" id="ARBA00023128"/>
    </source>
</evidence>
<keyword evidence="21" id="KW-1185">Reference proteome</keyword>
<protein>
    <recommendedName>
        <fullName evidence="14">GTPase IMAP family member 8</fullName>
    </recommendedName>
    <alternativeName>
        <fullName evidence="15">Immune-associated nucleotide-binding protein 9</fullName>
    </alternativeName>
</protein>
<feature type="region of interest" description="Disordered" evidence="17">
    <location>
        <begin position="47"/>
        <end position="71"/>
    </location>
</feature>
<feature type="domain" description="AIG1-type G" evidence="19">
    <location>
        <begin position="153"/>
        <end position="353"/>
    </location>
</feature>
<keyword evidence="12" id="KW-0342">GTP-binding</keyword>
<dbReference type="PROSITE" id="PS00028">
    <property type="entry name" value="ZINC_FINGER_C2H2_1"/>
    <property type="match status" value="2"/>
</dbReference>
<keyword evidence="9" id="KW-0256">Endoplasmic reticulum</keyword>
<evidence type="ECO:0000256" key="17">
    <source>
        <dbReference type="SAM" id="MobiDB-lite"/>
    </source>
</evidence>
<dbReference type="Gene3D" id="3.30.160.60">
    <property type="entry name" value="Classic Zinc Finger"/>
    <property type="match status" value="2"/>
</dbReference>
<dbReference type="SUPFAM" id="SSF52540">
    <property type="entry name" value="P-loop containing nucleoside triphosphate hydrolases"/>
    <property type="match status" value="3"/>
</dbReference>
<dbReference type="Gene3D" id="3.40.50.300">
    <property type="entry name" value="P-loop containing nucleotide triphosphate hydrolases"/>
    <property type="match status" value="3"/>
</dbReference>
<evidence type="ECO:0000256" key="16">
    <source>
        <dbReference type="PROSITE-ProRule" id="PRU00042"/>
    </source>
</evidence>
<evidence type="ECO:0000256" key="6">
    <source>
        <dbReference type="ARBA" id="ARBA00022490"/>
    </source>
</evidence>
<comment type="function">
    <text evidence="13">Exerts an anti-apoptotic effect in the immune system and is involved in responses to infections.</text>
</comment>
<keyword evidence="16" id="KW-0862">Zinc</keyword>
<dbReference type="InterPro" id="IPR027417">
    <property type="entry name" value="P-loop_NTPase"/>
</dbReference>
<dbReference type="PANTHER" id="PTHR10903">
    <property type="entry name" value="GTPASE, IMAP FAMILY MEMBER-RELATED"/>
    <property type="match status" value="1"/>
</dbReference>
<proteinExistence type="inferred from homology"/>
<dbReference type="SUPFAM" id="SSF57667">
    <property type="entry name" value="beta-beta-alpha zinc fingers"/>
    <property type="match status" value="1"/>
</dbReference>
<dbReference type="CDD" id="cd01852">
    <property type="entry name" value="AIG1"/>
    <property type="match status" value="1"/>
</dbReference>
<dbReference type="GO" id="GO:0005794">
    <property type="term" value="C:Golgi apparatus"/>
    <property type="evidence" value="ECO:0007669"/>
    <property type="project" value="UniProtKB-SubCell"/>
</dbReference>
<dbReference type="Proteomes" id="UP000010556">
    <property type="component" value="Unassembled WGS sequence"/>
</dbReference>
<keyword evidence="16" id="KW-0863">Zinc-finger</keyword>
<dbReference type="FunFam" id="3.40.50.300:FF:000536">
    <property type="entry name" value="GTPase IMAP family member 8"/>
    <property type="match status" value="3"/>
</dbReference>
<dbReference type="PROSITE" id="PS51720">
    <property type="entry name" value="G_AIG1"/>
    <property type="match status" value="3"/>
</dbReference>
<feature type="domain" description="C2H2-type" evidence="18">
    <location>
        <begin position="104"/>
        <end position="131"/>
    </location>
</feature>
<accession>L5M9Y2</accession>
<evidence type="ECO:0000259" key="18">
    <source>
        <dbReference type="PROSITE" id="PS50157"/>
    </source>
</evidence>
<keyword evidence="16" id="KW-0479">Metal-binding</keyword>
<evidence type="ECO:0000256" key="8">
    <source>
        <dbReference type="ARBA" id="ARBA00022741"/>
    </source>
</evidence>
<dbReference type="EMBL" id="KB102548">
    <property type="protein sequence ID" value="ELK35186.1"/>
    <property type="molecule type" value="Genomic_DNA"/>
</dbReference>
<evidence type="ECO:0000256" key="12">
    <source>
        <dbReference type="ARBA" id="ARBA00023134"/>
    </source>
</evidence>
<keyword evidence="7" id="KW-0677">Repeat</keyword>
<dbReference type="InterPro" id="IPR006703">
    <property type="entry name" value="G_AIG1"/>
</dbReference>
<feature type="domain" description="AIG1-type G" evidence="19">
    <location>
        <begin position="576"/>
        <end position="778"/>
    </location>
</feature>
<dbReference type="PROSITE" id="PS50157">
    <property type="entry name" value="ZINC_FINGER_C2H2_2"/>
    <property type="match status" value="2"/>
</dbReference>
<evidence type="ECO:0000313" key="21">
    <source>
        <dbReference type="Proteomes" id="UP000010556"/>
    </source>
</evidence>
<dbReference type="GO" id="GO:0005525">
    <property type="term" value="F:GTP binding"/>
    <property type="evidence" value="ECO:0007669"/>
    <property type="project" value="UniProtKB-KW"/>
</dbReference>
<dbReference type="InterPro" id="IPR036236">
    <property type="entry name" value="Znf_C2H2_sf"/>
</dbReference>
<dbReference type="FunFam" id="3.30.160.60:FF:000979">
    <property type="entry name" value="Zinc finger protein 775"/>
    <property type="match status" value="1"/>
</dbReference>
<keyword evidence="11" id="KW-0496">Mitochondrion</keyword>
<sequence length="799" mass="89511">MESSLAGASTGDRLVMKIKPEKPEWLLQTLAPPAALSKDKENIFQQPLGLPPRQALGKPRSLGGQEETGGPSEGHFVCLDCGKRFSWWSSLKIHQRTHTGEKPYLCGSCGKRFSQKPNLARHQHQHTGERPFRCPETSRSLCQEDAAEQGCSPGPLRLLLVGKHGAGKSATGNTILGKKVFLSRFSGKMVTETCQRESGTMRGEEVVVIDTPDLFSSTACAKDKQRNIEHCLKLSAPSLHVLLLVIPIGHCNVEDRETIEGVLKVFGAEARRYIIIIFTRKDDLGDDSMKNYLLHDRLLGGLVENCGHRYCLFNNKAGGAERDSQVAELLCMVKLLVDENGEPYPVNFNNEGNGFQDCVKEATSQKGDNLHGEQLQATGSEPSPGMSELKVLLLGKRGVGKSTAGNSLLGKRVFETKFSDHSVTKEFNSESRIWRGRKILIIDGPDLLSDLKHFKLHLWKHAPQGPHAFLLVTPLGSFTDYAKMVSTIQESFEDELTKYMIVLLTRKEDLEDQNVDTFLTSNRDLCELVRKCENRYSVSNYRATEKEEQCQVDELLQKIVKVVQQNGAKSCNFRKEEALRIVLVGRSGTGKSATGNAILGKSIFLSQLRAQPVTTKCQKDKRTWVEQEVVVVDTPDLCLLSSQPDHREELQRNVLCCEMNTVLVLVLQLGRFTAQDKAALGTLRTVFGKDVMERMIVLFTRKEDLGAEDIRDYCKNTNNTFLKETVKKCGGRVCAFNNKETGQAMEDQVTDLLKMANELIRGRKKHRFSCDKNVSKITKDAQERQYPRKEFLKQVKSFF</sequence>
<evidence type="ECO:0000256" key="15">
    <source>
        <dbReference type="ARBA" id="ARBA00077278"/>
    </source>
</evidence>
<dbReference type="GO" id="GO:0005783">
    <property type="term" value="C:endoplasmic reticulum"/>
    <property type="evidence" value="ECO:0007669"/>
    <property type="project" value="UniProtKB-SubCell"/>
</dbReference>
<evidence type="ECO:0000256" key="1">
    <source>
        <dbReference type="ARBA" id="ARBA00004173"/>
    </source>
</evidence>
<evidence type="ECO:0000256" key="7">
    <source>
        <dbReference type="ARBA" id="ARBA00022737"/>
    </source>
</evidence>
<comment type="subcellular location">
    <subcellularLocation>
        <location evidence="3">Cytoplasm</location>
        <location evidence="3">Cytosol</location>
    </subcellularLocation>
    <subcellularLocation>
        <location evidence="2">Endoplasmic reticulum</location>
    </subcellularLocation>
    <subcellularLocation>
        <location evidence="4">Golgi apparatus</location>
    </subcellularLocation>
    <subcellularLocation>
        <location evidence="1">Mitochondrion</location>
    </subcellularLocation>
</comment>
<dbReference type="AlphaFoldDB" id="L5M9Y2"/>
<dbReference type="SMART" id="SM00355">
    <property type="entry name" value="ZnF_C2H2"/>
    <property type="match status" value="2"/>
</dbReference>
<dbReference type="Pfam" id="PF04548">
    <property type="entry name" value="AIG1"/>
    <property type="match status" value="3"/>
</dbReference>
<evidence type="ECO:0000313" key="20">
    <source>
        <dbReference type="EMBL" id="ELK35186.1"/>
    </source>
</evidence>